<dbReference type="EMBL" id="DVLU01000006">
    <property type="protein sequence ID" value="HIT84439.1"/>
    <property type="molecule type" value="Genomic_DNA"/>
</dbReference>
<name>A0A9D1H2Q3_9FIRM</name>
<sequence>MRKGFTFKNRHSGKFGILMKTRSRRLIPEAKSCFYTAPLMDGSYDFSAANNAGREFYNDRVFELDIQMTASRLDELERKCARAASWLTGSGELVFDSMPLAVWTGRFVSELSFTPERHGKKAVISAVFQARPIGRASFTTGSGIRLGDGVPLDSDIPLDMSAYFEKRLAHGENEIDFVNLGDFYVRPVLRFCFGDTKITLAEQTVTGAEITAAQRNITITCGDSKIMLEGIAADAVVDLEKYVVTDGSGNSFMNKMQGRFFELPPGRSTLSVYVSAPCTLVIDYAPQTIYDFDFSSIDWGETGA</sequence>
<comment type="caution">
    <text evidence="1">The sequence shown here is derived from an EMBL/GenBank/DDBJ whole genome shotgun (WGS) entry which is preliminary data.</text>
</comment>
<proteinExistence type="predicted"/>
<dbReference type="Proteomes" id="UP000824165">
    <property type="component" value="Unassembled WGS sequence"/>
</dbReference>
<evidence type="ECO:0000313" key="2">
    <source>
        <dbReference type="Proteomes" id="UP000824165"/>
    </source>
</evidence>
<dbReference type="AlphaFoldDB" id="A0A9D1H2Q3"/>
<reference evidence="1" key="1">
    <citation type="submission" date="2020-10" db="EMBL/GenBank/DDBJ databases">
        <authorList>
            <person name="Gilroy R."/>
        </authorList>
    </citation>
    <scope>NUCLEOTIDE SEQUENCE</scope>
    <source>
        <strain evidence="1">CHK181-108</strain>
    </source>
</reference>
<protein>
    <submittedName>
        <fullName evidence="1">Phage tail family protein</fullName>
    </submittedName>
</protein>
<reference evidence="1" key="2">
    <citation type="journal article" date="2021" name="PeerJ">
        <title>Extensive microbial diversity within the chicken gut microbiome revealed by metagenomics and culture.</title>
        <authorList>
            <person name="Gilroy R."/>
            <person name="Ravi A."/>
            <person name="Getino M."/>
            <person name="Pursley I."/>
            <person name="Horton D.L."/>
            <person name="Alikhan N.F."/>
            <person name="Baker D."/>
            <person name="Gharbi K."/>
            <person name="Hall N."/>
            <person name="Watson M."/>
            <person name="Adriaenssens E.M."/>
            <person name="Foster-Nyarko E."/>
            <person name="Jarju S."/>
            <person name="Secka A."/>
            <person name="Antonio M."/>
            <person name="Oren A."/>
            <person name="Chaudhuri R.R."/>
            <person name="La Ragione R."/>
            <person name="Hildebrand F."/>
            <person name="Pallen M.J."/>
        </authorList>
    </citation>
    <scope>NUCLEOTIDE SEQUENCE</scope>
    <source>
        <strain evidence="1">CHK181-108</strain>
    </source>
</reference>
<organism evidence="1 2">
    <name type="scientific">Candidatus Ornithomonoglobus intestinigallinarum</name>
    <dbReference type="NCBI Taxonomy" id="2840894"/>
    <lineage>
        <taxon>Bacteria</taxon>
        <taxon>Bacillati</taxon>
        <taxon>Bacillota</taxon>
        <taxon>Clostridia</taxon>
        <taxon>Candidatus Ornithomonoglobus</taxon>
    </lineage>
</organism>
<evidence type="ECO:0000313" key="1">
    <source>
        <dbReference type="EMBL" id="HIT84439.1"/>
    </source>
</evidence>
<gene>
    <name evidence="1" type="ORF">IAA60_00895</name>
</gene>
<accession>A0A9D1H2Q3</accession>
<dbReference type="Gene3D" id="2.40.30.200">
    <property type="match status" value="1"/>
</dbReference>